<dbReference type="eggNOG" id="COG5267">
    <property type="taxonomic scope" value="Bacteria"/>
</dbReference>
<dbReference type="InParanoid" id="W0RHT6"/>
<dbReference type="OrthoDB" id="9772295at2"/>
<keyword evidence="3" id="KW-1185">Reference proteome</keyword>
<evidence type="ECO:0000313" key="2">
    <source>
        <dbReference type="EMBL" id="AHG89890.1"/>
    </source>
</evidence>
<feature type="signal peptide" evidence="1">
    <location>
        <begin position="1"/>
        <end position="26"/>
    </location>
</feature>
<evidence type="ECO:0000313" key="3">
    <source>
        <dbReference type="Proteomes" id="UP000019151"/>
    </source>
</evidence>
<feature type="chain" id="PRO_5004794134" description="DUF1800 domain-containing protein" evidence="1">
    <location>
        <begin position="27"/>
        <end position="634"/>
    </location>
</feature>
<dbReference type="InterPro" id="IPR014917">
    <property type="entry name" value="DUF1800"/>
</dbReference>
<gene>
    <name evidence="2" type="ORF">J421_2353</name>
</gene>
<reference evidence="2 3" key="1">
    <citation type="journal article" date="2014" name="Genome Announc.">
        <title>Genome Sequence and Methylome of Soil Bacterium Gemmatirosa kalamazoonensis KBS708T, a Member of the Rarely Cultivated Gemmatimonadetes Phylum.</title>
        <authorList>
            <person name="Debruyn J.M."/>
            <person name="Radosevich M."/>
            <person name="Wommack K.E."/>
            <person name="Polson S.W."/>
            <person name="Hauser L.J."/>
            <person name="Fawaz M.N."/>
            <person name="Korlach J."/>
            <person name="Tsai Y.C."/>
        </authorList>
    </citation>
    <scope>NUCLEOTIDE SEQUENCE [LARGE SCALE GENOMIC DNA]</scope>
    <source>
        <strain evidence="2 3">KBS708</strain>
    </source>
</reference>
<dbReference type="AlphaFoldDB" id="W0RHT6"/>
<dbReference type="RefSeq" id="WP_025411369.1">
    <property type="nucleotide sequence ID" value="NZ_CP007128.1"/>
</dbReference>
<proteinExistence type="predicted"/>
<evidence type="ECO:0008006" key="4">
    <source>
        <dbReference type="Google" id="ProtNLM"/>
    </source>
</evidence>
<accession>W0RHT6</accession>
<dbReference type="PATRIC" id="fig|861299.3.peg.2398"/>
<dbReference type="KEGG" id="gba:J421_2353"/>
<dbReference type="STRING" id="861299.J421_2353"/>
<dbReference type="EMBL" id="CP007128">
    <property type="protein sequence ID" value="AHG89890.1"/>
    <property type="molecule type" value="Genomic_DNA"/>
</dbReference>
<dbReference type="Pfam" id="PF08811">
    <property type="entry name" value="DUF1800"/>
    <property type="match status" value="1"/>
</dbReference>
<dbReference type="Proteomes" id="UP000019151">
    <property type="component" value="Chromosome"/>
</dbReference>
<keyword evidence="1" id="KW-0732">Signal</keyword>
<protein>
    <recommendedName>
        <fullName evidence="4">DUF1800 domain-containing protein</fullName>
    </recommendedName>
</protein>
<organism evidence="2 3">
    <name type="scientific">Gemmatirosa kalamazoonensis</name>
    <dbReference type="NCBI Taxonomy" id="861299"/>
    <lineage>
        <taxon>Bacteria</taxon>
        <taxon>Pseudomonadati</taxon>
        <taxon>Gemmatimonadota</taxon>
        <taxon>Gemmatimonadia</taxon>
        <taxon>Gemmatimonadales</taxon>
        <taxon>Gemmatimonadaceae</taxon>
        <taxon>Gemmatirosa</taxon>
    </lineage>
</organism>
<dbReference type="PROSITE" id="PS51257">
    <property type="entry name" value="PROKAR_LIPOPROTEIN"/>
    <property type="match status" value="1"/>
</dbReference>
<dbReference type="HOGENOM" id="CLU_026001_0_1_0"/>
<evidence type="ECO:0000256" key="1">
    <source>
        <dbReference type="SAM" id="SignalP"/>
    </source>
</evidence>
<name>W0RHT6_9BACT</name>
<sequence>MSSRRISIALTALVVGACAPSHPATAPAPSPASVAARELTADQQVMQALNRLTFGPRPGDAERVRAMGVDRWIDEQLHPERLPDSAATLVAARFPVLAKSGAELLRDYPPPGQLLARLRSSTMTAADSMRIRAAGRESYRVVGELQTAKVARAVASERQLQEVMTDFWENHFNVFAGKDRIRYHLPAYDATIRANALGKFRDLLGAVAHSDAMLQYLDNFQSIADSTHTTLRAAPRGGGLAPQQRLALQRRLARMTPEERQRALQLGAQLQQRRPRGLNENYARELMELHTLGVDGGYTQKDVIEVARALTGWSIKGPAQGGGFVFRPEAHDADAKVVLGHKLAAGRGVEDGEEVLDIVAHHPSTARFIAYKLARRFVSDTPSAALVARAAATFTRTDGDIRETLRTIVTSPEFFSQSAYRAKVKSPFELVVSAARALGAQVDTTPRTAQLIGRLGEPIFGHSDPNGYPETGDAWMNTGAILNRINFGLVVAANRLPGARLGEWPVAARLRGAPREQQVDGVVAALFGGAVSPDTRAVLVSGENPLLARAGSQAAIDSADTDTTAMTMTPAPVNDRRAERRAERLASDPAVAAREAIKPGAGRAQPAVIGQLPPLNGLAQIVGLALGAPEFQRR</sequence>